<evidence type="ECO:0000313" key="1">
    <source>
        <dbReference type="EMBL" id="VAW79205.1"/>
    </source>
</evidence>
<organism evidence="1">
    <name type="scientific">hydrothermal vent metagenome</name>
    <dbReference type="NCBI Taxonomy" id="652676"/>
    <lineage>
        <taxon>unclassified sequences</taxon>
        <taxon>metagenomes</taxon>
        <taxon>ecological metagenomes</taxon>
    </lineage>
</organism>
<dbReference type="EMBL" id="UOFL01000171">
    <property type="protein sequence ID" value="VAW79205.1"/>
    <property type="molecule type" value="Genomic_DNA"/>
</dbReference>
<sequence>MRLKPKVLFLIGGLAAISVASSQQSSNTILSANDPQAGSTLFWVNTGLINMPTIKTKENLSPFITTST</sequence>
<accession>A0A3B0YE76</accession>
<gene>
    <name evidence="1" type="ORF">MNBD_GAMMA12-424</name>
</gene>
<proteinExistence type="predicted"/>
<dbReference type="AlphaFoldDB" id="A0A3B0YE76"/>
<protein>
    <submittedName>
        <fullName evidence="1">Uncharacterized protein</fullName>
    </submittedName>
</protein>
<reference evidence="1" key="1">
    <citation type="submission" date="2018-06" db="EMBL/GenBank/DDBJ databases">
        <authorList>
            <person name="Zhirakovskaya E."/>
        </authorList>
    </citation>
    <scope>NUCLEOTIDE SEQUENCE</scope>
</reference>
<name>A0A3B0YE76_9ZZZZ</name>